<feature type="signal peptide" evidence="4">
    <location>
        <begin position="1"/>
        <end position="24"/>
    </location>
</feature>
<keyword evidence="6" id="KW-1185">Reference proteome</keyword>
<evidence type="ECO:0000256" key="3">
    <source>
        <dbReference type="ARBA" id="ARBA00022729"/>
    </source>
</evidence>
<dbReference type="AlphaFoldDB" id="A0A564U5T3"/>
<protein>
    <submittedName>
        <fullName evidence="5">sn-glycerol-3-phosphate-binding periplasmic protein UgpB</fullName>
    </submittedName>
</protein>
<evidence type="ECO:0000313" key="5">
    <source>
        <dbReference type="EMBL" id="VUX14866.1"/>
    </source>
</evidence>
<dbReference type="PANTHER" id="PTHR30061:SF50">
    <property type="entry name" value="MALTOSE_MALTODEXTRIN-BINDING PERIPLASMIC PROTEIN"/>
    <property type="match status" value="1"/>
</dbReference>
<dbReference type="PROSITE" id="PS51318">
    <property type="entry name" value="TAT"/>
    <property type="match status" value="1"/>
</dbReference>
<dbReference type="Pfam" id="PF13416">
    <property type="entry name" value="SBP_bac_8"/>
    <property type="match status" value="1"/>
</dbReference>
<evidence type="ECO:0000256" key="4">
    <source>
        <dbReference type="SAM" id="SignalP"/>
    </source>
</evidence>
<dbReference type="RefSeq" id="WP_158399218.1">
    <property type="nucleotide sequence ID" value="NZ_CABHMY010000122.1"/>
</dbReference>
<reference evidence="5 6" key="1">
    <citation type="submission" date="2019-07" db="EMBL/GenBank/DDBJ databases">
        <authorList>
            <person name="Hibberd C M."/>
            <person name="Gehrig L. J."/>
            <person name="Chang H.-W."/>
            <person name="Venkatesh S."/>
        </authorList>
    </citation>
    <scope>NUCLEOTIDE SEQUENCE [LARGE SCALE GENOMIC DNA]</scope>
    <source>
        <strain evidence="5">Faecalibacterium_prausnitzii_JG_BgPS064</strain>
    </source>
</reference>
<dbReference type="GO" id="GO:1901982">
    <property type="term" value="F:maltose binding"/>
    <property type="evidence" value="ECO:0007669"/>
    <property type="project" value="TreeGrafter"/>
</dbReference>
<dbReference type="SUPFAM" id="SSF53850">
    <property type="entry name" value="Periplasmic binding protein-like II"/>
    <property type="match status" value="1"/>
</dbReference>
<sequence>MKKISRRSFLIATGAIAAATVMTACSGGSTGKANTTASSAASAAPETVDPSKYEVTEPITITWWHALESQYDELVADVVKKFNATQNLITVEAQYIGSYKDINEALVAAHAAGTGLPAVAVANTDYVASYGDSGLYENLDPYIAGTGYDIDDFSAGLLLSSQHEGKQVALPFLHSTQVIYYNKTMADENGWTIPEKIQDFTPFLAEIHSKKGIYGTVVPGWDQWYFETLYLNEGVQIITGDNDCDLNGDAALGVTKMIKGWCDAGDAYFAAGTDASATMRQNFYDQKTFSVMHTSSLYNNYVSKCPDFEVGMAWYPAATTGDKNSEVGGCVLGIPSKNDQATKNAAWQFLQFLCGKEVNMEWAEGTGYLPTRNSVLNTEEGKKFLEKKPAFQCIFDNLNLINPRIQNAAWSELATTWKNYMEIIMNQGGDITSDSNDMVTEINEILEDHA</sequence>
<dbReference type="EMBL" id="CABHMY010000122">
    <property type="protein sequence ID" value="VUX14866.1"/>
    <property type="molecule type" value="Genomic_DNA"/>
</dbReference>
<dbReference type="GO" id="GO:0042956">
    <property type="term" value="P:maltodextrin transmembrane transport"/>
    <property type="evidence" value="ECO:0007669"/>
    <property type="project" value="TreeGrafter"/>
</dbReference>
<organism evidence="5 6">
    <name type="scientific">Faecalibacterium prausnitzii</name>
    <dbReference type="NCBI Taxonomy" id="853"/>
    <lineage>
        <taxon>Bacteria</taxon>
        <taxon>Bacillati</taxon>
        <taxon>Bacillota</taxon>
        <taxon>Clostridia</taxon>
        <taxon>Eubacteriales</taxon>
        <taxon>Oscillospiraceae</taxon>
        <taxon>Faecalibacterium</taxon>
    </lineage>
</organism>
<dbReference type="PANTHER" id="PTHR30061">
    <property type="entry name" value="MALTOSE-BINDING PERIPLASMIC PROTEIN"/>
    <property type="match status" value="1"/>
</dbReference>
<dbReference type="Gene3D" id="3.40.190.10">
    <property type="entry name" value="Periplasmic binding protein-like II"/>
    <property type="match status" value="1"/>
</dbReference>
<evidence type="ECO:0000313" key="6">
    <source>
        <dbReference type="Proteomes" id="UP000406184"/>
    </source>
</evidence>
<dbReference type="GO" id="GO:0015768">
    <property type="term" value="P:maltose transport"/>
    <property type="evidence" value="ECO:0007669"/>
    <property type="project" value="TreeGrafter"/>
</dbReference>
<accession>A0A564U5T3</accession>
<keyword evidence="3 4" id="KW-0732">Signal</keyword>
<name>A0A564U5T3_9FIRM</name>
<evidence type="ECO:0000256" key="2">
    <source>
        <dbReference type="ARBA" id="ARBA00022448"/>
    </source>
</evidence>
<dbReference type="InterPro" id="IPR006311">
    <property type="entry name" value="TAT_signal"/>
</dbReference>
<gene>
    <name evidence="5" type="primary">ugpB_1</name>
    <name evidence="5" type="ORF">FPPS064S07_01021</name>
</gene>
<dbReference type="Proteomes" id="UP000406184">
    <property type="component" value="Unassembled WGS sequence"/>
</dbReference>
<evidence type="ECO:0000256" key="1">
    <source>
        <dbReference type="ARBA" id="ARBA00008520"/>
    </source>
</evidence>
<keyword evidence="2" id="KW-0813">Transport</keyword>
<dbReference type="InterPro" id="IPR006059">
    <property type="entry name" value="SBP"/>
</dbReference>
<dbReference type="GO" id="GO:0055052">
    <property type="term" value="C:ATP-binding cassette (ABC) transporter complex, substrate-binding subunit-containing"/>
    <property type="evidence" value="ECO:0007669"/>
    <property type="project" value="TreeGrafter"/>
</dbReference>
<feature type="chain" id="PRO_5038576099" evidence="4">
    <location>
        <begin position="25"/>
        <end position="450"/>
    </location>
</feature>
<proteinExistence type="inferred from homology"/>
<comment type="similarity">
    <text evidence="1">Belongs to the bacterial solute-binding protein 1 family.</text>
</comment>
<dbReference type="PROSITE" id="PS51257">
    <property type="entry name" value="PROKAR_LIPOPROTEIN"/>
    <property type="match status" value="1"/>
</dbReference>